<comment type="subcellular location">
    <subcellularLocation>
        <location evidence="1">Nucleus</location>
    </subcellularLocation>
</comment>
<evidence type="ECO:0000256" key="5">
    <source>
        <dbReference type="SAM" id="MobiDB-lite"/>
    </source>
</evidence>
<dbReference type="PANTHER" id="PTHR12972">
    <property type="entry name" value="DOWNSTREAM NEIGHBOR OF SON"/>
    <property type="match status" value="1"/>
</dbReference>
<evidence type="ECO:0000256" key="4">
    <source>
        <dbReference type="ARBA" id="ARBA00025806"/>
    </source>
</evidence>
<evidence type="ECO:0000256" key="2">
    <source>
        <dbReference type="ARBA" id="ARBA00022473"/>
    </source>
</evidence>
<feature type="compositionally biased region" description="Basic and acidic residues" evidence="5">
    <location>
        <begin position="312"/>
        <end position="327"/>
    </location>
</feature>
<dbReference type="RefSeq" id="XP_026742782.1">
    <property type="nucleotide sequence ID" value="XM_026886981.1"/>
</dbReference>
<organism evidence="6 7">
    <name type="scientific">Trichoplusia ni</name>
    <name type="common">Cabbage looper</name>
    <dbReference type="NCBI Taxonomy" id="7111"/>
    <lineage>
        <taxon>Eukaryota</taxon>
        <taxon>Metazoa</taxon>
        <taxon>Ecdysozoa</taxon>
        <taxon>Arthropoda</taxon>
        <taxon>Hexapoda</taxon>
        <taxon>Insecta</taxon>
        <taxon>Pterygota</taxon>
        <taxon>Neoptera</taxon>
        <taxon>Endopterygota</taxon>
        <taxon>Lepidoptera</taxon>
        <taxon>Glossata</taxon>
        <taxon>Ditrysia</taxon>
        <taxon>Noctuoidea</taxon>
        <taxon>Noctuidae</taxon>
        <taxon>Plusiinae</taxon>
        <taxon>Trichoplusia</taxon>
    </lineage>
</organism>
<dbReference type="FunCoup" id="A0A7E5WR06">
    <property type="interactions" value="1813"/>
</dbReference>
<comment type="similarity">
    <text evidence="4">Belongs to the DONSON family.</text>
</comment>
<evidence type="ECO:0000313" key="6">
    <source>
        <dbReference type="Proteomes" id="UP000322000"/>
    </source>
</evidence>
<evidence type="ECO:0000313" key="7">
    <source>
        <dbReference type="RefSeq" id="XP_026742782.1"/>
    </source>
</evidence>
<feature type="region of interest" description="Disordered" evidence="5">
    <location>
        <begin position="21"/>
        <end position="83"/>
    </location>
</feature>
<dbReference type="GO" id="GO:0033260">
    <property type="term" value="P:nuclear DNA replication"/>
    <property type="evidence" value="ECO:0007669"/>
    <property type="project" value="TreeGrafter"/>
</dbReference>
<dbReference type="InterPro" id="IPR024861">
    <property type="entry name" value="Donson"/>
</dbReference>
<dbReference type="CTD" id="40642"/>
<dbReference type="PANTHER" id="PTHR12972:SF0">
    <property type="entry name" value="PROTEIN DOWNSTREAM NEIGHBOR OF SON"/>
    <property type="match status" value="1"/>
</dbReference>
<feature type="region of interest" description="Disordered" evidence="5">
    <location>
        <begin position="306"/>
        <end position="332"/>
    </location>
</feature>
<dbReference type="InParanoid" id="A0A7E5WR06"/>
<dbReference type="KEGG" id="tnl:113504596"/>
<dbReference type="GeneID" id="113504596"/>
<feature type="compositionally biased region" description="Basic and acidic residues" evidence="5">
    <location>
        <begin position="69"/>
        <end position="80"/>
    </location>
</feature>
<evidence type="ECO:0000256" key="3">
    <source>
        <dbReference type="ARBA" id="ARBA00023242"/>
    </source>
</evidence>
<sequence>MDAPPSPWKRPNEVMQLHKLKRRKKALQARMKQPSQPATTAEPNSGTDDLDFSRLLDGEKRKNPFSKTKLQDNKKPKLDLEDQLDESNDKTLYALLNLPSKHVEKPAQAVDTEKLSTFSNLLQKFTAEHSVEVIPEKKYKYLPIDWALKTKLRLMSPKPFAWTSKLKASEEASGITGFVRCLDTATSPTLDTSPRALFHQTCLYWQHPHLPWLELYPRSSGRVAATSFMATNEDVKEALHREWTESFRSLFQLLRARHCPYFYVCANTFTCLFRAAGLCGLTEPVALIAPTTRGFRQTLRQEDVEYTMPLRPDSKKKLNTSDEDKPKNASFDSCYDTMDDKCTGDGQDKAEEDDEDPDQFLTEMGFETEVIKKINITQARITHNAESSVDSAAESLVLVRGADAQALFNFLLNCKSIVSPTGPFAGVPPTLLAPTAFHGGTLQSLKVRENTIHSDSNKYYSIELRGPILPTTVHTLFNVLKKSSSAQFSATFAHHQPTLAFSWAASNIAEDESSKENDPNLVAKAFNKENLSDCGISEEMLQHFCSPDPSMIKPLDSVKYNTEDNTYTW</sequence>
<keyword evidence="2" id="KW-0217">Developmental protein</keyword>
<name>A0A7E5WR06_TRINI</name>
<reference evidence="7" key="1">
    <citation type="submission" date="2025-08" db="UniProtKB">
        <authorList>
            <consortium name="RefSeq"/>
        </authorList>
    </citation>
    <scope>IDENTIFICATION</scope>
</reference>
<dbReference type="GO" id="GO:0005634">
    <property type="term" value="C:nucleus"/>
    <property type="evidence" value="ECO:0007669"/>
    <property type="project" value="UniProtKB-SubCell"/>
</dbReference>
<evidence type="ECO:0000256" key="1">
    <source>
        <dbReference type="ARBA" id="ARBA00004123"/>
    </source>
</evidence>
<dbReference type="AlphaFoldDB" id="A0A7E5WR06"/>
<protein>
    <submittedName>
        <fullName evidence="7">Protein downstream neighbor of son homolog</fullName>
    </submittedName>
</protein>
<dbReference type="Proteomes" id="UP000322000">
    <property type="component" value="Chromosome 22"/>
</dbReference>
<proteinExistence type="inferred from homology"/>
<keyword evidence="6" id="KW-1185">Reference proteome</keyword>
<feature type="compositionally biased region" description="Polar residues" evidence="5">
    <location>
        <begin position="34"/>
        <end position="47"/>
    </location>
</feature>
<accession>A0A7E5WR06</accession>
<keyword evidence="3" id="KW-0539">Nucleus</keyword>
<feature type="compositionally biased region" description="Basic and acidic residues" evidence="5">
    <location>
        <begin position="51"/>
        <end position="62"/>
    </location>
</feature>
<gene>
    <name evidence="7" type="primary">LOC113504596</name>
</gene>
<dbReference type="PRINTS" id="PR02064">
    <property type="entry name" value="DONSON"/>
</dbReference>
<dbReference type="OrthoDB" id="534063at2759"/>